<keyword evidence="1" id="KW-1133">Transmembrane helix</keyword>
<organism evidence="2 3">
    <name type="scientific">Streptococcus sciuri</name>
    <dbReference type="NCBI Taxonomy" id="2973939"/>
    <lineage>
        <taxon>Bacteria</taxon>
        <taxon>Bacillati</taxon>
        <taxon>Bacillota</taxon>
        <taxon>Bacilli</taxon>
        <taxon>Lactobacillales</taxon>
        <taxon>Streptococcaceae</taxon>
        <taxon>Streptococcus</taxon>
    </lineage>
</organism>
<keyword evidence="1" id="KW-0472">Membrane</keyword>
<feature type="transmembrane region" description="Helical" evidence="1">
    <location>
        <begin position="194"/>
        <end position="213"/>
    </location>
</feature>
<proteinExistence type="predicted"/>
<comment type="caution">
    <text evidence="2">The sequence shown here is derived from an EMBL/GenBank/DDBJ whole genome shotgun (WGS) entry which is preliminary data.</text>
</comment>
<feature type="transmembrane region" description="Helical" evidence="1">
    <location>
        <begin position="126"/>
        <end position="148"/>
    </location>
</feature>
<evidence type="ECO:0000256" key="1">
    <source>
        <dbReference type="SAM" id="Phobius"/>
    </source>
</evidence>
<dbReference type="RefSeq" id="WP_259139066.1">
    <property type="nucleotide sequence ID" value="NZ_JANUXX010000008.1"/>
</dbReference>
<feature type="transmembrane region" description="Helical" evidence="1">
    <location>
        <begin position="71"/>
        <end position="89"/>
    </location>
</feature>
<feature type="transmembrane region" description="Helical" evidence="1">
    <location>
        <begin position="49"/>
        <end position="65"/>
    </location>
</feature>
<dbReference type="Pfam" id="PF13630">
    <property type="entry name" value="SdpI"/>
    <property type="match status" value="1"/>
</dbReference>
<dbReference type="Proteomes" id="UP001206548">
    <property type="component" value="Unassembled WGS sequence"/>
</dbReference>
<name>A0ABT2F8H7_9STRE</name>
<dbReference type="EMBL" id="JANUXX010000008">
    <property type="protein sequence ID" value="MCS4488677.1"/>
    <property type="molecule type" value="Genomic_DNA"/>
</dbReference>
<accession>A0ABT2F8H7</accession>
<dbReference type="InterPro" id="IPR025962">
    <property type="entry name" value="SdpI/YhfL"/>
</dbReference>
<evidence type="ECO:0000313" key="3">
    <source>
        <dbReference type="Proteomes" id="UP001206548"/>
    </source>
</evidence>
<keyword evidence="3" id="KW-1185">Reference proteome</keyword>
<feature type="transmembrane region" description="Helical" evidence="1">
    <location>
        <begin position="169"/>
        <end position="188"/>
    </location>
</feature>
<feature type="transmembrane region" description="Helical" evidence="1">
    <location>
        <begin position="101"/>
        <end position="120"/>
    </location>
</feature>
<reference evidence="2 3" key="1">
    <citation type="journal article" date="2023" name="Int. J. Syst. Evol. Microbiol.">
        <title>Streptococcus sciuri sp. nov., Staphylococcus marylandisciuri sp. nov. and Staphylococcus americanisciuri sp. nov., isolated from faeces of eastern grey squirrel (Sciurus carolinensis).</title>
        <authorList>
            <person name="Volokhov D.V."/>
            <person name="Zagorodnyaya T.A."/>
            <person name="Furtak V.A."/>
            <person name="Nattanmai G."/>
            <person name="Randall L."/>
            <person name="Jose S."/>
            <person name="Gao Y."/>
            <person name="Eisenberg T."/>
            <person name="Delmonte P."/>
            <person name="Blom J."/>
            <person name="Mitchell K.K."/>
        </authorList>
    </citation>
    <scope>NUCLEOTIDE SEQUENCE [LARGE SCALE GENOMIC DNA]</scope>
    <source>
        <strain evidence="2 3">SQ9-PEA</strain>
    </source>
</reference>
<protein>
    <submittedName>
        <fullName evidence="2">SdpI family protein</fullName>
    </submittedName>
</protein>
<sequence length="219" mass="25192">MANLNLKFAVCILSYIFLKILKKEYNQDRGGVFKESEVRNMENKGFNKLLMIVSFLVFLITYYLTSSQYSSIIGLIYTLLITIQVLVFFNNNTKNNLRWLLTLVFVVIMVLSIVNSNMIIDTKLSLFLLCSFIIFIGNLCSLIPYNPFIGIRIFSTRNDEGNWKATHNMLADLNIPVSCLILLLSNFLNMNIVVTVSFTIWLILPIIYSIWIYPKKGGN</sequence>
<evidence type="ECO:0000313" key="2">
    <source>
        <dbReference type="EMBL" id="MCS4488677.1"/>
    </source>
</evidence>
<keyword evidence="1" id="KW-0812">Transmembrane</keyword>
<gene>
    <name evidence="2" type="ORF">NXS10_06880</name>
</gene>